<evidence type="ECO:0000313" key="8">
    <source>
        <dbReference type="EMBL" id="ACZ19524.1"/>
    </source>
</evidence>
<dbReference type="AlphaFoldDB" id="D1B683"/>
<dbReference type="STRING" id="525903.Taci_1293"/>
<dbReference type="Gene3D" id="2.160.10.10">
    <property type="entry name" value="Hexapeptide repeat proteins"/>
    <property type="match status" value="1"/>
</dbReference>
<evidence type="ECO:0000313" key="9">
    <source>
        <dbReference type="Proteomes" id="UP000002030"/>
    </source>
</evidence>
<proteinExistence type="predicted"/>
<dbReference type="EMBL" id="CP001818">
    <property type="protein sequence ID" value="ACZ19524.1"/>
    <property type="molecule type" value="Genomic_DNA"/>
</dbReference>
<name>D1B683_THEAS</name>
<dbReference type="InterPro" id="IPR011004">
    <property type="entry name" value="Trimer_LpxA-like_sf"/>
</dbReference>
<dbReference type="GO" id="GO:0016410">
    <property type="term" value="F:N-acyltransferase activity"/>
    <property type="evidence" value="ECO:0007669"/>
    <property type="project" value="InterPro"/>
</dbReference>
<evidence type="ECO:0000256" key="2">
    <source>
        <dbReference type="ARBA" id="ARBA00022556"/>
    </source>
</evidence>
<organism evidence="8 9">
    <name type="scientific">Thermanaerovibrio acidaminovorans (strain ATCC 49978 / DSM 6589 / Su883)</name>
    <name type="common">Selenomonas acidaminovorans</name>
    <dbReference type="NCBI Taxonomy" id="525903"/>
    <lineage>
        <taxon>Bacteria</taxon>
        <taxon>Thermotogati</taxon>
        <taxon>Synergistota</taxon>
        <taxon>Synergistia</taxon>
        <taxon>Synergistales</taxon>
        <taxon>Synergistaceae</taxon>
        <taxon>Thermanaerovibrio</taxon>
    </lineage>
</organism>
<keyword evidence="2" id="KW-0441">Lipid A biosynthesis</keyword>
<accession>D1B683</accession>
<keyword evidence="4" id="KW-0443">Lipid metabolism</keyword>
<dbReference type="Proteomes" id="UP000002030">
    <property type="component" value="Chromosome"/>
</dbReference>
<dbReference type="GO" id="GO:0009245">
    <property type="term" value="P:lipid A biosynthetic process"/>
    <property type="evidence" value="ECO:0007669"/>
    <property type="project" value="UniProtKB-KW"/>
</dbReference>
<protein>
    <submittedName>
        <fullName evidence="8">UDP-3-O-(3-hydroxymyristoyl) glucosamine N-acyltransferase</fullName>
    </submittedName>
</protein>
<dbReference type="PANTHER" id="PTHR43378:SF2">
    <property type="entry name" value="UDP-3-O-ACYLGLUCOSAMINE N-ACYLTRANSFERASE 1, MITOCHONDRIAL-RELATED"/>
    <property type="match status" value="1"/>
</dbReference>
<feature type="coiled-coil region" evidence="6">
    <location>
        <begin position="309"/>
        <end position="336"/>
    </location>
</feature>
<dbReference type="GO" id="GO:0016020">
    <property type="term" value="C:membrane"/>
    <property type="evidence" value="ECO:0007669"/>
    <property type="project" value="GOC"/>
</dbReference>
<keyword evidence="1" id="KW-0444">Lipid biosynthesis</keyword>
<feature type="domain" description="Mannose-1-phosphate guanyltransferase C-terminal" evidence="7">
    <location>
        <begin position="95"/>
        <end position="214"/>
    </location>
</feature>
<keyword evidence="3" id="KW-0808">Transferase</keyword>
<keyword evidence="6" id="KW-0175">Coiled coil</keyword>
<dbReference type="PATRIC" id="fig|525903.6.peg.1294"/>
<dbReference type="eggNOG" id="COG1044">
    <property type="taxonomic scope" value="Bacteria"/>
</dbReference>
<sequence>MRLDEFASIIGGRPVGDGSIEVVGVCPPHEPAEGHVIFWRSRGPLGVSVGPAGLVALKGLVRPPLWGVEVEDLDGAWVRALECFDPPLEFQGLHPTAVIHPEASIGMGVHVGPYCVVEQGAVVEDGAWLQAFVYVGRMARIGAGSVLQAFSVVQDRCEVGAHCRIHSCAVVGCDGFGFVEGADGERIKVPQIGIAVLGDRVEMGSCSTVDRATVGATRVMEGVKMDDHVHVAHNCEIGPNSVLVAYSGVAGSARLGRSVVMAAQSGVRDHVTVGDRCVIAARGGVVKDLPAGSFVSGFPARDHREELRLQGLVRRLPDLLERLKALEARVRDLESRRGDGA</sequence>
<evidence type="ECO:0000259" key="7">
    <source>
        <dbReference type="Pfam" id="PF25087"/>
    </source>
</evidence>
<evidence type="ECO:0000256" key="3">
    <source>
        <dbReference type="ARBA" id="ARBA00022679"/>
    </source>
</evidence>
<dbReference type="InterPro" id="IPR056729">
    <property type="entry name" value="GMPPB_C"/>
</dbReference>
<keyword evidence="9" id="KW-1185">Reference proteome</keyword>
<dbReference type="OrthoDB" id="9784739at2"/>
<dbReference type="SUPFAM" id="SSF51161">
    <property type="entry name" value="Trimeric LpxA-like enzymes"/>
    <property type="match status" value="1"/>
</dbReference>
<evidence type="ECO:0000256" key="1">
    <source>
        <dbReference type="ARBA" id="ARBA00022516"/>
    </source>
</evidence>
<dbReference type="Pfam" id="PF25087">
    <property type="entry name" value="GMPPB_C"/>
    <property type="match status" value="1"/>
</dbReference>
<reference evidence="8 9" key="1">
    <citation type="journal article" date="2009" name="Stand. Genomic Sci.">
        <title>Complete genome sequence of Thermanaerovibrio acidaminovorans type strain (Su883).</title>
        <authorList>
            <person name="Chovatia M."/>
            <person name="Sikorski J."/>
            <person name="Schroder M."/>
            <person name="Lapidus A."/>
            <person name="Nolan M."/>
            <person name="Tice H."/>
            <person name="Glavina Del Rio T."/>
            <person name="Copeland A."/>
            <person name="Cheng J.F."/>
            <person name="Lucas S."/>
            <person name="Chen F."/>
            <person name="Bruce D."/>
            <person name="Goodwin L."/>
            <person name="Pitluck S."/>
            <person name="Ivanova N."/>
            <person name="Mavromatis K."/>
            <person name="Ovchinnikova G."/>
            <person name="Pati A."/>
            <person name="Chen A."/>
            <person name="Palaniappan K."/>
            <person name="Land M."/>
            <person name="Hauser L."/>
            <person name="Chang Y.J."/>
            <person name="Jeffries C.D."/>
            <person name="Chain P."/>
            <person name="Saunders E."/>
            <person name="Detter J.C."/>
            <person name="Brettin T."/>
            <person name="Rohde M."/>
            <person name="Goker M."/>
            <person name="Spring S."/>
            <person name="Bristow J."/>
            <person name="Markowitz V."/>
            <person name="Hugenholtz P."/>
            <person name="Kyrpides N.C."/>
            <person name="Klenk H.P."/>
            <person name="Eisen J.A."/>
        </authorList>
    </citation>
    <scope>NUCLEOTIDE SEQUENCE [LARGE SCALE GENOMIC DNA]</scope>
    <source>
        <strain evidence="9">ATCC 49978 / DSM 6589 / Su883</strain>
    </source>
</reference>
<evidence type="ECO:0000256" key="5">
    <source>
        <dbReference type="ARBA" id="ARBA00023315"/>
    </source>
</evidence>
<dbReference type="PANTHER" id="PTHR43378">
    <property type="entry name" value="UDP-3-O-ACYLGLUCOSAMINE N-ACYLTRANSFERASE"/>
    <property type="match status" value="1"/>
</dbReference>
<dbReference type="CDD" id="cd03352">
    <property type="entry name" value="LbH_LpxD"/>
    <property type="match status" value="1"/>
</dbReference>
<dbReference type="NCBIfam" id="NF002060">
    <property type="entry name" value="PRK00892.1"/>
    <property type="match status" value="1"/>
</dbReference>
<dbReference type="HOGENOM" id="CLU_049865_0_0_0"/>
<keyword evidence="5" id="KW-0012">Acyltransferase</keyword>
<evidence type="ECO:0000256" key="4">
    <source>
        <dbReference type="ARBA" id="ARBA00023098"/>
    </source>
</evidence>
<dbReference type="InterPro" id="IPR007691">
    <property type="entry name" value="LpxD"/>
</dbReference>
<gene>
    <name evidence="8" type="ordered locus">Taci_1293</name>
</gene>
<dbReference type="EnsemblBacteria" id="ACZ19524">
    <property type="protein sequence ID" value="ACZ19524"/>
    <property type="gene ID" value="Taci_1293"/>
</dbReference>
<evidence type="ECO:0000256" key="6">
    <source>
        <dbReference type="SAM" id="Coils"/>
    </source>
</evidence>
<dbReference type="NCBIfam" id="TIGR01853">
    <property type="entry name" value="lipid_A_lpxD"/>
    <property type="match status" value="1"/>
</dbReference>
<dbReference type="KEGG" id="tai:Taci_1293"/>